<evidence type="ECO:0000259" key="4">
    <source>
        <dbReference type="Pfam" id="PF00149"/>
    </source>
</evidence>
<protein>
    <recommendedName>
        <fullName evidence="8">Metallophosphoesterase</fullName>
    </recommendedName>
</protein>
<feature type="signal peptide" evidence="3">
    <location>
        <begin position="1"/>
        <end position="22"/>
    </location>
</feature>
<evidence type="ECO:0000256" key="3">
    <source>
        <dbReference type="SAM" id="SignalP"/>
    </source>
</evidence>
<dbReference type="GO" id="GO:0019867">
    <property type="term" value="C:outer membrane"/>
    <property type="evidence" value="ECO:0007669"/>
    <property type="project" value="InterPro"/>
</dbReference>
<keyword evidence="3" id="KW-0732">Signal</keyword>
<dbReference type="Proteomes" id="UP000261284">
    <property type="component" value="Unassembled WGS sequence"/>
</dbReference>
<dbReference type="InterPro" id="IPR000184">
    <property type="entry name" value="Bac_surfAg_D15"/>
</dbReference>
<proteinExistence type="predicted"/>
<evidence type="ECO:0008006" key="8">
    <source>
        <dbReference type="Google" id="ProtNLM"/>
    </source>
</evidence>
<dbReference type="Pfam" id="PF00149">
    <property type="entry name" value="Metallophos"/>
    <property type="match status" value="1"/>
</dbReference>
<organism evidence="6 7">
    <name type="scientific">Deminuibacter soli</name>
    <dbReference type="NCBI Taxonomy" id="2291815"/>
    <lineage>
        <taxon>Bacteria</taxon>
        <taxon>Pseudomonadati</taxon>
        <taxon>Bacteroidota</taxon>
        <taxon>Chitinophagia</taxon>
        <taxon>Chitinophagales</taxon>
        <taxon>Chitinophagaceae</taxon>
        <taxon>Deminuibacter</taxon>
    </lineage>
</organism>
<dbReference type="Pfam" id="PF01103">
    <property type="entry name" value="Omp85"/>
    <property type="match status" value="1"/>
</dbReference>
<dbReference type="InterPro" id="IPR004843">
    <property type="entry name" value="Calcineurin-like_PHP"/>
</dbReference>
<dbReference type="SUPFAM" id="SSF56300">
    <property type="entry name" value="Metallo-dependent phosphatases"/>
    <property type="match status" value="1"/>
</dbReference>
<evidence type="ECO:0000313" key="6">
    <source>
        <dbReference type="EMBL" id="RFM30203.1"/>
    </source>
</evidence>
<dbReference type="RefSeq" id="WP_116845959.1">
    <property type="nucleotide sequence ID" value="NZ_QTJU01000001.1"/>
</dbReference>
<comment type="caution">
    <text evidence="6">The sequence shown here is derived from an EMBL/GenBank/DDBJ whole genome shotgun (WGS) entry which is preliminary data.</text>
</comment>
<feature type="chain" id="PRO_5017777437" description="Metallophosphoesterase" evidence="3">
    <location>
        <begin position="23"/>
        <end position="1208"/>
    </location>
</feature>
<comment type="subcellular location">
    <subcellularLocation>
        <location evidence="1">Membrane</location>
    </subcellularLocation>
</comment>
<feature type="domain" description="Bacterial surface antigen (D15)" evidence="5">
    <location>
        <begin position="954"/>
        <end position="1177"/>
    </location>
</feature>
<dbReference type="InterPro" id="IPR029052">
    <property type="entry name" value="Metallo-depent_PP-like"/>
</dbReference>
<dbReference type="Gene3D" id="2.40.160.50">
    <property type="entry name" value="membrane protein fhac: a member of the omp85/tpsb transporter family"/>
    <property type="match status" value="1"/>
</dbReference>
<dbReference type="EMBL" id="QTJU01000001">
    <property type="protein sequence ID" value="RFM30203.1"/>
    <property type="molecule type" value="Genomic_DNA"/>
</dbReference>
<accession>A0A3E1NQK6</accession>
<sequence>MIARLKRIGFFALLLLPLAALSQDSSVVQRIILMGDAGEINAGQQALIRHAAANVLPGKTVSVYLGDNIYPKGMALQAGGQDGTQNILRSQFEPMRSKGATVYFVPGNHDWDGTGVNGYAKIVRQGDYLESLGDSLLKLLPPDGCPGPVEIPIGDNVVIIAADSEWWLFPYGKPSDNAGCECTTKDEVIARMEDLLYKNRFKVIFFATHHPFKSYGPHGGYFSLRQHLFPFTDINKNLYLPLPVVGSLYPLYRVAIPNPEDLRHPLYKDMIKRFSDAMKPYPNIIHVSGHEHTLQLINGNMLQVISGADSKTNTVKKGRNSLFAQGSQGYVTADVLANNAVRLTCYSFENDTIKPVFSWVKSFVAVKEQEEAVLNATYPDSVRVAPFAAYDSVSRWHRSMFGENYRKEWSTPAMLPVFKLSVTNGGFTPLQRGGGHQTKSLRLRDKEGKEWVLRTIQKNPEAALPDVLKQTFAKDLVQDNISAAHPYSALTTAALAQAAGVPHANPQVVYVAPDKALGSYSRDFAGQVCLFEEREPYGNSISTVKLLKAVQKDNDNSVNQPAFLRDKLLDMYLADWDRHEDQWRWLEHRKNGSSVYTAIPRDRDQALYTNQGRVPRLVSRKWAAPYLQGFRDKVENVNELMYWGAPLHDRFLNNISYSQWMDITLRFVASFTDSVLEAALRRMPKAVDSIRHTQLLAMMKSRRDDMTRASGDYYRFMSRIVDVQTSDKNELVYINDTTNGRLWVGVYKISKKGKIEDELYNRILDPEITREVRVFLGEGSDSVVINKSSSPIAVRIVGSREAKHYVIQGAPGGFHNINIYDGTNAVLEGNTQTVHTHISNSDDNLAIVQTNRYNKTIPLPVVGYNLDDGIIAGMGFVHFQQGFRKTPYASSQQLQAGVAFATGAFRVVYTGEWMNALGKADIVLHGDARVPSNVSNFFGEGNETPFIKTGDNYIRYYRTRFANILANAMLRWRNSSNRSSISVGPAVQFYDLDSADNEDRFITTHPGDIGTYDSLSVARAKMHAGIEAAYILDTRNNKVLPAWGVFIDVRARAYKGFSGDAKNYAQLVPQFAFYKSLNAKSSVVLADRLGGGIGLGHAAFYQSMYLGGQGNLLGYRQYRFAGKHMAYNNLEIRVKLTDFTSYLFPGEFGLLGFYDIGRVWATDDHSGQWHNGVGGGLYVAPVRMAVFRVTIGYSHEGVLPYFALNFRF</sequence>
<dbReference type="Gene3D" id="3.60.21.10">
    <property type="match status" value="2"/>
</dbReference>
<feature type="domain" description="Calcineurin-like phosphoesterase" evidence="4">
    <location>
        <begin position="30"/>
        <end position="226"/>
    </location>
</feature>
<evidence type="ECO:0000259" key="5">
    <source>
        <dbReference type="Pfam" id="PF01103"/>
    </source>
</evidence>
<keyword evidence="7" id="KW-1185">Reference proteome</keyword>
<evidence type="ECO:0000256" key="1">
    <source>
        <dbReference type="ARBA" id="ARBA00004370"/>
    </source>
</evidence>
<evidence type="ECO:0000313" key="7">
    <source>
        <dbReference type="Proteomes" id="UP000261284"/>
    </source>
</evidence>
<reference evidence="6 7" key="1">
    <citation type="submission" date="2018-08" db="EMBL/GenBank/DDBJ databases">
        <title>Chitinophagaceae sp. K23C18032701, a novel bacterium isolated from forest soil.</title>
        <authorList>
            <person name="Wang C."/>
        </authorList>
    </citation>
    <scope>NUCLEOTIDE SEQUENCE [LARGE SCALE GENOMIC DNA]</scope>
    <source>
        <strain evidence="6 7">K23C18032701</strain>
    </source>
</reference>
<keyword evidence="2" id="KW-0472">Membrane</keyword>
<dbReference type="GO" id="GO:0016787">
    <property type="term" value="F:hydrolase activity"/>
    <property type="evidence" value="ECO:0007669"/>
    <property type="project" value="InterPro"/>
</dbReference>
<dbReference type="AlphaFoldDB" id="A0A3E1NQK6"/>
<dbReference type="OrthoDB" id="333971at2"/>
<gene>
    <name evidence="6" type="ORF">DXN05_04325</name>
</gene>
<evidence type="ECO:0000256" key="2">
    <source>
        <dbReference type="ARBA" id="ARBA00023136"/>
    </source>
</evidence>
<name>A0A3E1NQK6_9BACT</name>